<protein>
    <submittedName>
        <fullName evidence="1">Uncharacterized protein</fullName>
    </submittedName>
</protein>
<evidence type="ECO:0000313" key="1">
    <source>
        <dbReference type="EMBL" id="GBN21770.1"/>
    </source>
</evidence>
<proteinExistence type="predicted"/>
<accession>A0A4Y2M5R2</accession>
<dbReference type="AlphaFoldDB" id="A0A4Y2M5R2"/>
<dbReference type="EMBL" id="BGPR01006775">
    <property type="protein sequence ID" value="GBN21770.1"/>
    <property type="molecule type" value="Genomic_DNA"/>
</dbReference>
<keyword evidence="2" id="KW-1185">Reference proteome</keyword>
<dbReference type="Proteomes" id="UP000499080">
    <property type="component" value="Unassembled WGS sequence"/>
</dbReference>
<comment type="caution">
    <text evidence="1">The sequence shown here is derived from an EMBL/GenBank/DDBJ whole genome shotgun (WGS) entry which is preliminary data.</text>
</comment>
<gene>
    <name evidence="1" type="ORF">AVEN_155632_1</name>
</gene>
<evidence type="ECO:0000313" key="2">
    <source>
        <dbReference type="Proteomes" id="UP000499080"/>
    </source>
</evidence>
<sequence length="137" mass="15473">MKEVSRYSKTSMRYVMRPLTAPPGEKFQSQHSYLKKGRGGLVVGYRLRGRRVPGSKPDFTKDPPCMRACQIICRAPNALPLVWCNTTHPAYPTGFKALKSRRGGEPISSRRRTQAPLAFNKNFSSHLHTIPRNMDGD</sequence>
<name>A0A4Y2M5R2_ARAVE</name>
<organism evidence="1 2">
    <name type="scientific">Araneus ventricosus</name>
    <name type="common">Orbweaver spider</name>
    <name type="synonym">Epeira ventricosa</name>
    <dbReference type="NCBI Taxonomy" id="182803"/>
    <lineage>
        <taxon>Eukaryota</taxon>
        <taxon>Metazoa</taxon>
        <taxon>Ecdysozoa</taxon>
        <taxon>Arthropoda</taxon>
        <taxon>Chelicerata</taxon>
        <taxon>Arachnida</taxon>
        <taxon>Araneae</taxon>
        <taxon>Araneomorphae</taxon>
        <taxon>Entelegynae</taxon>
        <taxon>Araneoidea</taxon>
        <taxon>Araneidae</taxon>
        <taxon>Araneus</taxon>
    </lineage>
</organism>
<reference evidence="1 2" key="1">
    <citation type="journal article" date="2019" name="Sci. Rep.">
        <title>Orb-weaving spider Araneus ventricosus genome elucidates the spidroin gene catalogue.</title>
        <authorList>
            <person name="Kono N."/>
            <person name="Nakamura H."/>
            <person name="Ohtoshi R."/>
            <person name="Moran D.A.P."/>
            <person name="Shinohara A."/>
            <person name="Yoshida Y."/>
            <person name="Fujiwara M."/>
            <person name="Mori M."/>
            <person name="Tomita M."/>
            <person name="Arakawa K."/>
        </authorList>
    </citation>
    <scope>NUCLEOTIDE SEQUENCE [LARGE SCALE GENOMIC DNA]</scope>
</reference>